<gene>
    <name evidence="7" type="ORF">BHF72_1213</name>
</gene>
<dbReference type="STRING" id="237258.SAMN04489756_1029"/>
<evidence type="ECO:0000256" key="3">
    <source>
        <dbReference type="ARBA" id="ARBA00022989"/>
    </source>
</evidence>
<feature type="domain" description="STAS" evidence="6">
    <location>
        <begin position="447"/>
        <end position="521"/>
    </location>
</feature>
<dbReference type="InterPro" id="IPR011547">
    <property type="entry name" value="SLC26A/SulP_dom"/>
</dbReference>
<dbReference type="PATRIC" id="fig|237258.4.peg.2218"/>
<dbReference type="EMBL" id="MKGI01000005">
    <property type="protein sequence ID" value="OEL12458.1"/>
    <property type="molecule type" value="Genomic_DNA"/>
</dbReference>
<evidence type="ECO:0000256" key="2">
    <source>
        <dbReference type="ARBA" id="ARBA00022692"/>
    </source>
</evidence>
<feature type="transmembrane region" description="Helical" evidence="5">
    <location>
        <begin position="363"/>
        <end position="381"/>
    </location>
</feature>
<dbReference type="GO" id="GO:0016020">
    <property type="term" value="C:membrane"/>
    <property type="evidence" value="ECO:0007669"/>
    <property type="project" value="UniProtKB-SubCell"/>
</dbReference>
<dbReference type="GO" id="GO:0055085">
    <property type="term" value="P:transmembrane transport"/>
    <property type="evidence" value="ECO:0007669"/>
    <property type="project" value="InterPro"/>
</dbReference>
<feature type="transmembrane region" description="Helical" evidence="5">
    <location>
        <begin position="176"/>
        <end position="194"/>
    </location>
</feature>
<accession>A0A1E5UI24</accession>
<evidence type="ECO:0000256" key="5">
    <source>
        <dbReference type="SAM" id="Phobius"/>
    </source>
</evidence>
<keyword evidence="8" id="KW-1185">Reference proteome</keyword>
<dbReference type="Proteomes" id="UP000095601">
    <property type="component" value="Unassembled WGS sequence"/>
</dbReference>
<name>A0A1E5UI24_9FLAO</name>
<feature type="transmembrane region" description="Helical" evidence="5">
    <location>
        <begin position="339"/>
        <end position="357"/>
    </location>
</feature>
<evidence type="ECO:0000313" key="7">
    <source>
        <dbReference type="EMBL" id="OEL12458.1"/>
    </source>
</evidence>
<comment type="caution">
    <text evidence="7">The sequence shown here is derived from an EMBL/GenBank/DDBJ whole genome shotgun (WGS) entry which is preliminary data.</text>
</comment>
<feature type="transmembrane region" description="Helical" evidence="5">
    <location>
        <begin position="393"/>
        <end position="424"/>
    </location>
</feature>
<feature type="transmembrane region" description="Helical" evidence="5">
    <location>
        <begin position="94"/>
        <end position="115"/>
    </location>
</feature>
<keyword evidence="4 5" id="KW-0472">Membrane</keyword>
<evidence type="ECO:0000256" key="4">
    <source>
        <dbReference type="ARBA" id="ARBA00023136"/>
    </source>
</evidence>
<feature type="transmembrane region" description="Helical" evidence="5">
    <location>
        <begin position="70"/>
        <end position="88"/>
    </location>
</feature>
<dbReference type="InterPro" id="IPR002645">
    <property type="entry name" value="STAS_dom"/>
</dbReference>
<dbReference type="AlphaFoldDB" id="A0A1E5UI24"/>
<dbReference type="InterPro" id="IPR001902">
    <property type="entry name" value="SLC26A/SulP_fam"/>
</dbReference>
<feature type="transmembrane region" description="Helical" evidence="5">
    <location>
        <begin position="206"/>
        <end position="226"/>
    </location>
</feature>
<dbReference type="PANTHER" id="PTHR11814">
    <property type="entry name" value="SULFATE TRANSPORTER"/>
    <property type="match status" value="1"/>
</dbReference>
<feature type="transmembrane region" description="Helical" evidence="5">
    <location>
        <begin position="127"/>
        <end position="147"/>
    </location>
</feature>
<feature type="transmembrane region" description="Helical" evidence="5">
    <location>
        <begin position="46"/>
        <end position="63"/>
    </location>
</feature>
<reference evidence="7 8" key="1">
    <citation type="submission" date="2016-09" db="EMBL/GenBank/DDBJ databases">
        <authorList>
            <person name="Capua I."/>
            <person name="De Benedictis P."/>
            <person name="Joannis T."/>
            <person name="Lombin L.H."/>
            <person name="Cattoli G."/>
        </authorList>
    </citation>
    <scope>NUCLEOTIDE SEQUENCE [LARGE SCALE GENOMIC DNA]</scope>
    <source>
        <strain evidence="7 8">NRS-1</strain>
    </source>
</reference>
<feature type="transmembrane region" description="Helical" evidence="5">
    <location>
        <begin position="21"/>
        <end position="40"/>
    </location>
</feature>
<keyword evidence="2 5" id="KW-0812">Transmembrane</keyword>
<feature type="transmembrane region" description="Helical" evidence="5">
    <location>
        <begin position="305"/>
        <end position="327"/>
    </location>
</feature>
<protein>
    <submittedName>
        <fullName evidence="7">Sulfate transporter family protein</fullName>
    </submittedName>
</protein>
<dbReference type="PROSITE" id="PS50801">
    <property type="entry name" value="STAS"/>
    <property type="match status" value="1"/>
</dbReference>
<proteinExistence type="predicted"/>
<comment type="subcellular location">
    <subcellularLocation>
        <location evidence="1">Membrane</location>
        <topology evidence="1">Multi-pass membrane protein</topology>
    </subcellularLocation>
</comment>
<sequence>MELHIDRTFKYYWLMFKKHDFASGLTVFLVALPLCLGVALASGAPLYSGILSGIIGGIVVGVLSGSDLAVSGPAAGLTTLVSASIISLGDFQTFLLAVIIAGLFQIILGVLKLGVFASYFPSSVIKGMMAAIGIILISKQIPLALGYNQPDFWTSGFVQIFTSKNFFGNLVEFNSHITRGAVFISVISLAILILMKKPQFQKFNKIPAPLLVVIFGIFINFLMNYFGSSYALKPNQLVNIPENMFAEIKFPEFSKILSNQEIWKDGILIGILATLETLLCIEAMDKLDRHNRITPVNRELISQGIGNFLCGLLGAIPMTAVVVRGSANIEAGAKTKVSAFMHGIFLLLSVLLIPFLINMIPYASLSAILIITGFGLTRIEIYKHLFKLGLKQFIPFIATIIIILVTDLLIGVSIGLLISIYYIIKENFKENYEIEKTHFQGIDQYKLKLHSNVTFINKVKIKNALDKVPAYSVLTIDGSEVHFIDHDVLEIISDFKNKAHDRHIQLQMINIETVETAAISH</sequence>
<evidence type="ECO:0000256" key="1">
    <source>
        <dbReference type="ARBA" id="ARBA00004141"/>
    </source>
</evidence>
<dbReference type="Pfam" id="PF00916">
    <property type="entry name" value="Sulfate_transp"/>
    <property type="match status" value="1"/>
</dbReference>
<organism evidence="7 8">
    <name type="scientific">Cloacibacterium normanense</name>
    <dbReference type="NCBI Taxonomy" id="237258"/>
    <lineage>
        <taxon>Bacteria</taxon>
        <taxon>Pseudomonadati</taxon>
        <taxon>Bacteroidota</taxon>
        <taxon>Flavobacteriia</taxon>
        <taxon>Flavobacteriales</taxon>
        <taxon>Weeksellaceae</taxon>
    </lineage>
</organism>
<dbReference type="RefSeq" id="WP_083250121.1">
    <property type="nucleotide sequence ID" value="NZ_CP034157.1"/>
</dbReference>
<evidence type="ECO:0000313" key="8">
    <source>
        <dbReference type="Proteomes" id="UP000095601"/>
    </source>
</evidence>
<keyword evidence="3 5" id="KW-1133">Transmembrane helix</keyword>
<evidence type="ECO:0000259" key="6">
    <source>
        <dbReference type="PROSITE" id="PS50801"/>
    </source>
</evidence>